<name>A0AAW2TP05_9LAMI</name>
<protein>
    <submittedName>
        <fullName evidence="2">Uncharacterized protein</fullName>
    </submittedName>
</protein>
<reference evidence="2" key="1">
    <citation type="submission" date="2020-06" db="EMBL/GenBank/DDBJ databases">
        <authorList>
            <person name="Li T."/>
            <person name="Hu X."/>
            <person name="Zhang T."/>
            <person name="Song X."/>
            <person name="Zhang H."/>
            <person name="Dai N."/>
            <person name="Sheng W."/>
            <person name="Hou X."/>
            <person name="Wei L."/>
        </authorList>
    </citation>
    <scope>NUCLEOTIDE SEQUENCE</scope>
    <source>
        <strain evidence="2">KEN1</strain>
        <tissue evidence="2">Leaf</tissue>
    </source>
</reference>
<evidence type="ECO:0000256" key="1">
    <source>
        <dbReference type="SAM" id="MobiDB-lite"/>
    </source>
</evidence>
<gene>
    <name evidence="2" type="ORF">Slati_3929800</name>
</gene>
<proteinExistence type="predicted"/>
<sequence>MSYLLDQLEDEVQSIDVTEESQTSQKAIMGPNLLTTTPPLGMGPKRKQLSRPATVSVSEGERFFLNHKK</sequence>
<feature type="region of interest" description="Disordered" evidence="1">
    <location>
        <begin position="17"/>
        <end position="56"/>
    </location>
</feature>
<organism evidence="2">
    <name type="scientific">Sesamum latifolium</name>
    <dbReference type="NCBI Taxonomy" id="2727402"/>
    <lineage>
        <taxon>Eukaryota</taxon>
        <taxon>Viridiplantae</taxon>
        <taxon>Streptophyta</taxon>
        <taxon>Embryophyta</taxon>
        <taxon>Tracheophyta</taxon>
        <taxon>Spermatophyta</taxon>
        <taxon>Magnoliopsida</taxon>
        <taxon>eudicotyledons</taxon>
        <taxon>Gunneridae</taxon>
        <taxon>Pentapetalae</taxon>
        <taxon>asterids</taxon>
        <taxon>lamiids</taxon>
        <taxon>Lamiales</taxon>
        <taxon>Pedaliaceae</taxon>
        <taxon>Sesamum</taxon>
    </lineage>
</organism>
<comment type="caution">
    <text evidence="2">The sequence shown here is derived from an EMBL/GenBank/DDBJ whole genome shotgun (WGS) entry which is preliminary data.</text>
</comment>
<evidence type="ECO:0000313" key="2">
    <source>
        <dbReference type="EMBL" id="KAL0406159.1"/>
    </source>
</evidence>
<reference evidence="2" key="2">
    <citation type="journal article" date="2024" name="Plant">
        <title>Genomic evolution and insights into agronomic trait innovations of Sesamum species.</title>
        <authorList>
            <person name="Miao H."/>
            <person name="Wang L."/>
            <person name="Qu L."/>
            <person name="Liu H."/>
            <person name="Sun Y."/>
            <person name="Le M."/>
            <person name="Wang Q."/>
            <person name="Wei S."/>
            <person name="Zheng Y."/>
            <person name="Lin W."/>
            <person name="Duan Y."/>
            <person name="Cao H."/>
            <person name="Xiong S."/>
            <person name="Wang X."/>
            <person name="Wei L."/>
            <person name="Li C."/>
            <person name="Ma Q."/>
            <person name="Ju M."/>
            <person name="Zhao R."/>
            <person name="Li G."/>
            <person name="Mu C."/>
            <person name="Tian Q."/>
            <person name="Mei H."/>
            <person name="Zhang T."/>
            <person name="Gao T."/>
            <person name="Zhang H."/>
        </authorList>
    </citation>
    <scope>NUCLEOTIDE SEQUENCE</scope>
    <source>
        <strain evidence="2">KEN1</strain>
    </source>
</reference>
<dbReference type="AlphaFoldDB" id="A0AAW2TP05"/>
<accession>A0AAW2TP05</accession>
<dbReference type="EMBL" id="JACGWN010000014">
    <property type="protein sequence ID" value="KAL0406159.1"/>
    <property type="molecule type" value="Genomic_DNA"/>
</dbReference>